<feature type="region of interest" description="Disordered" evidence="1">
    <location>
        <begin position="1"/>
        <end position="42"/>
    </location>
</feature>
<keyword evidence="3" id="KW-1185">Reference proteome</keyword>
<evidence type="ECO:0000313" key="3">
    <source>
        <dbReference type="Proteomes" id="UP000298138"/>
    </source>
</evidence>
<proteinExistence type="predicted"/>
<feature type="compositionally biased region" description="Basic and acidic residues" evidence="1">
    <location>
        <begin position="247"/>
        <end position="256"/>
    </location>
</feature>
<feature type="compositionally biased region" description="Polar residues" evidence="1">
    <location>
        <begin position="415"/>
        <end position="432"/>
    </location>
</feature>
<feature type="compositionally biased region" description="Basic and acidic residues" evidence="1">
    <location>
        <begin position="334"/>
        <end position="347"/>
    </location>
</feature>
<sequence>MIPEKPLPEKYRITRPSSNPPAGSSPNVRHVWLTPTPGQSRSYHTSALRLASKSTMTRFFLHAAHFSTLTTNLRQKTYHGQEDEDPELTEEIARAAEARELARQVSLDDAEDIMNPADLEIFPEEDLEAKRALRRERRRLRKERIAEIKAYRNLLAARRKLQKIELMQSYTKTPTQEPEYDENAPPKILWGSAKMTKEMEAKLLMLKQKKKSLEGQMEYKEMMRKIEEEERSGMGDPLKPKSPVRFSEPRNLEKPLIRFHWGNYGPDENPEDTNVWKNPARFPETTERGKAFESRAEGADAQELADADLETAQEEPGRPEPELSASPEDMPLETESHKESDFDRNYDPELEEELDTELDAELSALEAEDFLDVEPEIDRSPVQERRANNSGIMWEIPRISRREIVAKPAQPMRNPASSTVSKTMKTPATESGSRPKARSGYTTWKPFDPSSRGFATRARGKGKPMQADGPGDVLKRWVPPGQREESQPGQELNKPRVEPQREPPAEKDEPVGYFKRWVPQTGPQPVRDLLKELNQPRAKPPKEFVEDSRPRIIKNYIHDPIPKDATASSGNPFAHHIRNRPEWYTIWPRHTRWAHELLQQWKGDSNPTDPRCHLLTIMLCIAKELQKRSLCVFQYDQYNGLPFQRIDPWIEPPVHKVGVFNKARKALKNGTVLQVITPVENGDLWKAILDNPPNKATFPNPLSTNPDPLPLRHPTQQEEDYAISLIESWIKEDLVPVRVTALIDEFQYRFGFMVLKHPRFFLPNAYKRTCKPTKAEILLPKAMFVTGMSASEWKAERKRILIERSMLKMDSLKDEKQKVILVRKMKKLYDGYSKRIPIARLDQMRVGFSPIKFGLGSKNN</sequence>
<evidence type="ECO:0000256" key="1">
    <source>
        <dbReference type="SAM" id="MobiDB-lite"/>
    </source>
</evidence>
<reference evidence="2 3" key="1">
    <citation type="submission" date="2019-04" db="EMBL/GenBank/DDBJ databases">
        <title>Comparative genomics and transcriptomics to analyze fruiting body development in filamentous ascomycetes.</title>
        <authorList>
            <consortium name="DOE Joint Genome Institute"/>
            <person name="Lutkenhaus R."/>
            <person name="Traeger S."/>
            <person name="Breuer J."/>
            <person name="Kuo A."/>
            <person name="Lipzen A."/>
            <person name="Pangilinan J."/>
            <person name="Dilworth D."/>
            <person name="Sandor L."/>
            <person name="Poggeler S."/>
            <person name="Barry K."/>
            <person name="Grigoriev I.V."/>
            <person name="Nowrousian M."/>
        </authorList>
    </citation>
    <scope>NUCLEOTIDE SEQUENCE [LARGE SCALE GENOMIC DNA]</scope>
    <source>
        <strain evidence="2 3">CBS 389.68</strain>
    </source>
</reference>
<gene>
    <name evidence="2" type="ORF">EX30DRAFT_37529</name>
</gene>
<protein>
    <submittedName>
        <fullName evidence="2">Uncharacterized protein</fullName>
    </submittedName>
</protein>
<feature type="compositionally biased region" description="Low complexity" evidence="1">
    <location>
        <begin position="16"/>
        <end position="27"/>
    </location>
</feature>
<accession>A0A4S2MX19</accession>
<feature type="region of interest" description="Disordered" evidence="1">
    <location>
        <begin position="227"/>
        <end position="354"/>
    </location>
</feature>
<name>A0A4S2MX19_9PEZI</name>
<feature type="compositionally biased region" description="Basic and acidic residues" evidence="1">
    <location>
        <begin position="284"/>
        <end position="298"/>
    </location>
</feature>
<feature type="compositionally biased region" description="Basic and acidic residues" evidence="1">
    <location>
        <begin position="493"/>
        <end position="510"/>
    </location>
</feature>
<feature type="region of interest" description="Disordered" evidence="1">
    <location>
        <begin position="405"/>
        <end position="511"/>
    </location>
</feature>
<dbReference type="AlphaFoldDB" id="A0A4S2MX19"/>
<evidence type="ECO:0000313" key="2">
    <source>
        <dbReference type="EMBL" id="TGZ81106.1"/>
    </source>
</evidence>
<organism evidence="2 3">
    <name type="scientific">Ascodesmis nigricans</name>
    <dbReference type="NCBI Taxonomy" id="341454"/>
    <lineage>
        <taxon>Eukaryota</taxon>
        <taxon>Fungi</taxon>
        <taxon>Dikarya</taxon>
        <taxon>Ascomycota</taxon>
        <taxon>Pezizomycotina</taxon>
        <taxon>Pezizomycetes</taxon>
        <taxon>Pezizales</taxon>
        <taxon>Ascodesmidaceae</taxon>
        <taxon>Ascodesmis</taxon>
    </lineage>
</organism>
<feature type="compositionally biased region" description="Acidic residues" evidence="1">
    <location>
        <begin position="303"/>
        <end position="313"/>
    </location>
</feature>
<feature type="compositionally biased region" description="Basic and acidic residues" evidence="1">
    <location>
        <begin position="1"/>
        <end position="12"/>
    </location>
</feature>
<dbReference type="InParanoid" id="A0A4S2MX19"/>
<dbReference type="EMBL" id="ML220121">
    <property type="protein sequence ID" value="TGZ81106.1"/>
    <property type="molecule type" value="Genomic_DNA"/>
</dbReference>
<dbReference type="Proteomes" id="UP000298138">
    <property type="component" value="Unassembled WGS sequence"/>
</dbReference>